<feature type="region of interest" description="Disordered" evidence="1">
    <location>
        <begin position="191"/>
        <end position="247"/>
    </location>
</feature>
<evidence type="ECO:0000313" key="2">
    <source>
        <dbReference type="EMBL" id="KAJ4456249.1"/>
    </source>
</evidence>
<dbReference type="Proteomes" id="UP001141327">
    <property type="component" value="Unassembled WGS sequence"/>
</dbReference>
<reference evidence="2" key="1">
    <citation type="journal article" date="2022" name="bioRxiv">
        <title>Genomics of Preaxostyla Flagellates Illuminates Evolutionary Transitions and the Path Towards Mitochondrial Loss.</title>
        <authorList>
            <person name="Novak L.V.F."/>
            <person name="Treitli S.C."/>
            <person name="Pyrih J."/>
            <person name="Halakuc P."/>
            <person name="Pipaliya S.V."/>
            <person name="Vacek V."/>
            <person name="Brzon O."/>
            <person name="Soukal P."/>
            <person name="Eme L."/>
            <person name="Dacks J.B."/>
            <person name="Karnkowska A."/>
            <person name="Elias M."/>
            <person name="Hampl V."/>
        </authorList>
    </citation>
    <scope>NUCLEOTIDE SEQUENCE</scope>
    <source>
        <strain evidence="2">RCP-MX</strain>
    </source>
</reference>
<dbReference type="Gene3D" id="1.10.472.10">
    <property type="entry name" value="Cyclin-like"/>
    <property type="match status" value="1"/>
</dbReference>
<evidence type="ECO:0000256" key="1">
    <source>
        <dbReference type="SAM" id="MobiDB-lite"/>
    </source>
</evidence>
<comment type="caution">
    <text evidence="2">The sequence shown here is derived from an EMBL/GenBank/DDBJ whole genome shotgun (WGS) entry which is preliminary data.</text>
</comment>
<proteinExistence type="predicted"/>
<gene>
    <name evidence="2" type="ORF">PAPYR_8620</name>
</gene>
<sequence length="600" mass="64516">MPPENAAGYQHHPKGCFDCIRSTNFSVNDVNLNQSPKSSGAPTVDSFSPRTALQNDRRAFLSLSRRQNAALAALTNVSSPHPFASPPLLPLRRSVTISDDQAEPQRPSSSSPLEKSVSMPVGSPGRPPVVLHGPLGFPQHSSSFLRTSSTASTPQPPSFSLTGASSAMPAYSHALAAIARAQREAATRFPDLLSRTPPPPRHQPRSTVTPPPVVPTPPPPPPPPPTTCPPAPAKSIEAPPPPPGIVHPPARIAPLVAPGPASPSPVIASRLPSPVGAHPLVAPGPASPSPVSLSPPTGRIHWSPGALPRLPWLAHHPRGPDGAHPLVTRAPPALAKQTRDLYLQYTDLVLSTLIFRRPSEHEDSKLEQQQQKVNSDEPTEDILSWAARLLRYSGSAEECLFVALILLKESEHSAFARGPAPGCPRGVTSTAAPCARPRPGYVDAGNIHRRAIPLIVRATPFGVWGVGGEWQLRAQQAHPGYVHAGNIHRRFMGAFVVAHKGPTSWLLCVEGAYTPDELLAIETDLLDALRWEVAVTQEEFTEFLAYLGFIFETPGHWNPVDIWVLGCRCDLLNQPSFYFGLLWSPVIYIILFRGSLPDPP</sequence>
<name>A0ABQ8UAB3_9EUKA</name>
<feature type="compositionally biased region" description="Low complexity" evidence="1">
    <location>
        <begin position="141"/>
        <end position="153"/>
    </location>
</feature>
<organism evidence="2 3">
    <name type="scientific">Paratrimastix pyriformis</name>
    <dbReference type="NCBI Taxonomy" id="342808"/>
    <lineage>
        <taxon>Eukaryota</taxon>
        <taxon>Metamonada</taxon>
        <taxon>Preaxostyla</taxon>
        <taxon>Paratrimastigidae</taxon>
        <taxon>Paratrimastix</taxon>
    </lineage>
</organism>
<protein>
    <submittedName>
        <fullName evidence="2">Uncharacterized protein</fullName>
    </submittedName>
</protein>
<accession>A0ABQ8UAB3</accession>
<keyword evidence="3" id="KW-1185">Reference proteome</keyword>
<dbReference type="EMBL" id="JAPMOS010000077">
    <property type="protein sequence ID" value="KAJ4456249.1"/>
    <property type="molecule type" value="Genomic_DNA"/>
</dbReference>
<feature type="region of interest" description="Disordered" evidence="1">
    <location>
        <begin position="98"/>
        <end position="164"/>
    </location>
</feature>
<evidence type="ECO:0000313" key="3">
    <source>
        <dbReference type="Proteomes" id="UP001141327"/>
    </source>
</evidence>
<feature type="compositionally biased region" description="Pro residues" evidence="1">
    <location>
        <begin position="209"/>
        <end position="246"/>
    </location>
</feature>
<feature type="compositionally biased region" description="Low complexity" evidence="1">
    <location>
        <begin position="107"/>
        <end position="120"/>
    </location>
</feature>